<dbReference type="Gene3D" id="3.40.50.410">
    <property type="entry name" value="von Willebrand factor, type A domain"/>
    <property type="match status" value="1"/>
</dbReference>
<dbReference type="Proteomes" id="UP001213000">
    <property type="component" value="Unassembled WGS sequence"/>
</dbReference>
<organism evidence="2 3">
    <name type="scientific">Leucocoprinus birnbaumii</name>
    <dbReference type="NCBI Taxonomy" id="56174"/>
    <lineage>
        <taxon>Eukaryota</taxon>
        <taxon>Fungi</taxon>
        <taxon>Dikarya</taxon>
        <taxon>Basidiomycota</taxon>
        <taxon>Agaricomycotina</taxon>
        <taxon>Agaricomycetes</taxon>
        <taxon>Agaricomycetidae</taxon>
        <taxon>Agaricales</taxon>
        <taxon>Agaricineae</taxon>
        <taxon>Agaricaceae</taxon>
        <taxon>Leucocoprinus</taxon>
    </lineage>
</organism>
<gene>
    <name evidence="2" type="ORF">NP233_g1636</name>
</gene>
<dbReference type="InterPro" id="IPR036465">
    <property type="entry name" value="vWFA_dom_sf"/>
</dbReference>
<dbReference type="EMBL" id="JANIEX010000062">
    <property type="protein sequence ID" value="KAJ3574627.1"/>
    <property type="molecule type" value="Genomic_DNA"/>
</dbReference>
<reference evidence="2" key="1">
    <citation type="submission" date="2022-07" db="EMBL/GenBank/DDBJ databases">
        <title>Genome Sequence of Leucocoprinus birnbaumii.</title>
        <authorList>
            <person name="Buettner E."/>
        </authorList>
    </citation>
    <scope>NUCLEOTIDE SEQUENCE</scope>
    <source>
        <strain evidence="2">VT141</strain>
    </source>
</reference>
<dbReference type="SMART" id="SM00696">
    <property type="entry name" value="DM9"/>
    <property type="match status" value="1"/>
</dbReference>
<dbReference type="Pfam" id="PF00092">
    <property type="entry name" value="VWA"/>
    <property type="match status" value="1"/>
</dbReference>
<sequence length="438" mass="48487">MTTTTTTVTATATLSVVETVHGTEKKPRSAQHWEEIARSNTQKVTQIGANVPLAWVLVQGKNIPPNAIIAGEDKRRPLYIARTFWEGGVHIGQAASHLERGASFAYNGREIHVDTYEVLVPLQQTITYHVADSYHIPSIPRIIRQTESLVDVVTKQLVQKLREIKVVMVIDDSISMEGLLWGQARAALTGLVSIIETDIETNGIDLYFLNNVASELNVRDRQRIEYLFDSVYPQGATPTGQKLQELFNRYLPLVENPNSGSPPIVVMLITDGVPTDNVEDVIIEAARRLDRNHIPQFRFGLSFVQIGNDPDAAEFLRELDDDISAQHHCRDMVNATPYSPSSPDFTRDVFLKCVLGSIDPYFDNLLPHLPAQRASPVAPKPSTPVLPPPEFGYQASMYVGTNASASPRMAMRVGTPNPSPMYPNSLQAYPPMPAPMSN</sequence>
<dbReference type="SMART" id="SM00327">
    <property type="entry name" value="VWA"/>
    <property type="match status" value="1"/>
</dbReference>
<name>A0AAD5W074_9AGAR</name>
<keyword evidence="3" id="KW-1185">Reference proteome</keyword>
<dbReference type="AlphaFoldDB" id="A0AAD5W074"/>
<dbReference type="InterPro" id="IPR006616">
    <property type="entry name" value="DM9_repeat"/>
</dbReference>
<dbReference type="SUPFAM" id="SSF53300">
    <property type="entry name" value="vWA-like"/>
    <property type="match status" value="1"/>
</dbReference>
<evidence type="ECO:0000313" key="2">
    <source>
        <dbReference type="EMBL" id="KAJ3574627.1"/>
    </source>
</evidence>
<comment type="caution">
    <text evidence="2">The sequence shown here is derived from an EMBL/GenBank/DDBJ whole genome shotgun (WGS) entry which is preliminary data.</text>
</comment>
<evidence type="ECO:0000259" key="1">
    <source>
        <dbReference type="PROSITE" id="PS50234"/>
    </source>
</evidence>
<accession>A0AAD5W074</accession>
<dbReference type="InterPro" id="IPR002035">
    <property type="entry name" value="VWF_A"/>
</dbReference>
<feature type="domain" description="VWFA" evidence="1">
    <location>
        <begin position="165"/>
        <end position="358"/>
    </location>
</feature>
<protein>
    <recommendedName>
        <fullName evidence="1">VWFA domain-containing protein</fullName>
    </recommendedName>
</protein>
<dbReference type="PANTHER" id="PTHR34706">
    <property type="entry name" value="SLR1338 PROTEIN"/>
    <property type="match status" value="1"/>
</dbReference>
<dbReference type="PROSITE" id="PS50234">
    <property type="entry name" value="VWFA"/>
    <property type="match status" value="1"/>
</dbReference>
<dbReference type="PANTHER" id="PTHR34706:SF1">
    <property type="entry name" value="VWFA DOMAIN-CONTAINING PROTEIN"/>
    <property type="match status" value="1"/>
</dbReference>
<dbReference type="Pfam" id="PF11901">
    <property type="entry name" value="DM9"/>
    <property type="match status" value="1"/>
</dbReference>
<evidence type="ECO:0000313" key="3">
    <source>
        <dbReference type="Proteomes" id="UP001213000"/>
    </source>
</evidence>
<proteinExistence type="predicted"/>